<keyword evidence="10 14" id="KW-0472">Membrane</keyword>
<keyword evidence="9 14" id="KW-1133">Transmembrane helix</keyword>
<dbReference type="Gene3D" id="3.90.70.10">
    <property type="entry name" value="Cysteine proteinases"/>
    <property type="match status" value="1"/>
</dbReference>
<dbReference type="InterPro" id="IPR003439">
    <property type="entry name" value="ABC_transporter-like_ATP-bd"/>
</dbReference>
<evidence type="ECO:0000313" key="19">
    <source>
        <dbReference type="Proteomes" id="UP000197424"/>
    </source>
</evidence>
<comment type="subcellular location">
    <subcellularLocation>
        <location evidence="1">Cell membrane</location>
        <topology evidence="1">Multi-pass membrane protein</topology>
    </subcellularLocation>
</comment>
<dbReference type="InterPro" id="IPR005074">
    <property type="entry name" value="Peptidase_C39"/>
</dbReference>
<dbReference type="InterPro" id="IPR017871">
    <property type="entry name" value="ABC_transporter-like_CS"/>
</dbReference>
<keyword evidence="8 18" id="KW-0067">ATP-binding</keyword>
<evidence type="ECO:0000259" key="15">
    <source>
        <dbReference type="PROSITE" id="PS50893"/>
    </source>
</evidence>
<dbReference type="PROSITE" id="PS50893">
    <property type="entry name" value="ABC_TRANSPORTER_2"/>
    <property type="match status" value="1"/>
</dbReference>
<feature type="transmembrane region" description="Helical" evidence="14">
    <location>
        <begin position="308"/>
        <end position="326"/>
    </location>
</feature>
<sequence length="722" mass="78612">MTATASAKKGGFSFSQRSLATDPLLDCLFSLVRGFGMTATRESLTAGIPLHDNRLTPSMFARSARQHGLVTRVLRRDLSQFKASHCPAVLLLDNDEACILRGVREGFATISSSDLPDAADEIPLEELAGRYTGIAILVKPRYHFDKRTPELASIRTRHWFWQAIFQCKTLYRDALVAALMINIFALAIPIVTMNIYDRVVPNMATDTLWVLAIGAALVLVFDFLLKVSRAYLIDRASKRVDINLSALIMERVLGIRMAARPASVGAFAANLRAFETIRDFIASASVTALIDMPFLLLFMIVIAWISPWMVLPLLAGAVAMIVYALLMQHKMEELSETTLRASSQRNALLVESLAALETVKIQGAEGSMQTKWEESTRFLAQVGSRLKVLSTSATNFAGFVQQFNSVAMLVVGVYQIMLGNLSMGGLIAVVMLSGRAIAPLGQVVGLLTQYHHAKTSLSSLESFMEMPVERDASSPYFHRTHLKGEIEFHDVSFAYPSSNMGALSHVSFRIHAGERVGIIGRTGSGKSTLQKLILGLFQADEGAISIDGIDIKQIDPSELRHHIGHVPQDAVLFYGSLRENIAFGKPHAYDASVAAAAEQAGLTDFINRHPDGFDMLIGERGESLSGGQRKAVTIARALLESPPILLLDEPTSNMDHASEQAIKRTLASVLPGKTLVLVTHHTALLDLVDRLIVIDQGRVVADGPRAEVVRALQGGKIGKAAV</sequence>
<organism evidence="18 19">
    <name type="scientific">Laribacter hongkongensis</name>
    <dbReference type="NCBI Taxonomy" id="168471"/>
    <lineage>
        <taxon>Bacteria</taxon>
        <taxon>Pseudomonadati</taxon>
        <taxon>Pseudomonadota</taxon>
        <taxon>Betaproteobacteria</taxon>
        <taxon>Neisseriales</taxon>
        <taxon>Aquaspirillaceae</taxon>
        <taxon>Laribacter</taxon>
    </lineage>
</organism>
<gene>
    <name evidence="18" type="ORF">LHGZ1_1413</name>
</gene>
<evidence type="ECO:0000256" key="3">
    <source>
        <dbReference type="ARBA" id="ARBA00022475"/>
    </source>
</evidence>
<dbReference type="NCBIfam" id="TIGR03375">
    <property type="entry name" value="type_I_sec_LssB"/>
    <property type="match status" value="1"/>
</dbReference>
<keyword evidence="5" id="KW-0204">Cytolysis</keyword>
<dbReference type="GO" id="GO:0031640">
    <property type="term" value="P:killing of cells of another organism"/>
    <property type="evidence" value="ECO:0007669"/>
    <property type="project" value="UniProtKB-KW"/>
</dbReference>
<dbReference type="GO" id="GO:0005886">
    <property type="term" value="C:plasma membrane"/>
    <property type="evidence" value="ECO:0007669"/>
    <property type="project" value="UniProtKB-SubCell"/>
</dbReference>
<comment type="similarity">
    <text evidence="12">Belongs to the ABC transporter superfamily. Cyclolysin exporter (TC 3.A.1.109.2) family.</text>
</comment>
<dbReference type="SMART" id="SM00382">
    <property type="entry name" value="AAA"/>
    <property type="match status" value="1"/>
</dbReference>
<dbReference type="GO" id="GO:0006508">
    <property type="term" value="P:proteolysis"/>
    <property type="evidence" value="ECO:0007669"/>
    <property type="project" value="InterPro"/>
</dbReference>
<name>A0A248LIG3_9NEIS</name>
<feature type="transmembrane region" description="Helical" evidence="14">
    <location>
        <begin position="406"/>
        <end position="432"/>
    </location>
</feature>
<dbReference type="InterPro" id="IPR003593">
    <property type="entry name" value="AAA+_ATPase"/>
</dbReference>
<feature type="domain" description="ABC transporter" evidence="15">
    <location>
        <begin position="486"/>
        <end position="721"/>
    </location>
</feature>
<feature type="transmembrane region" description="Helical" evidence="14">
    <location>
        <begin position="280"/>
        <end position="302"/>
    </location>
</feature>
<evidence type="ECO:0000259" key="17">
    <source>
        <dbReference type="PROSITE" id="PS50990"/>
    </source>
</evidence>
<dbReference type="SUPFAM" id="SSF52540">
    <property type="entry name" value="P-loop containing nucleoside triphosphate hydrolases"/>
    <property type="match status" value="1"/>
</dbReference>
<dbReference type="CDD" id="cd18587">
    <property type="entry name" value="ABC_6TM_LapB_like"/>
    <property type="match status" value="1"/>
</dbReference>
<evidence type="ECO:0000256" key="14">
    <source>
        <dbReference type="SAM" id="Phobius"/>
    </source>
</evidence>
<dbReference type="Gene3D" id="1.20.1560.10">
    <property type="entry name" value="ABC transporter type 1, transmembrane domain"/>
    <property type="match status" value="1"/>
</dbReference>
<keyword evidence="3" id="KW-1003">Cell membrane</keyword>
<dbReference type="InterPro" id="IPR017750">
    <property type="entry name" value="ATPase_T1SS"/>
</dbReference>
<evidence type="ECO:0000256" key="13">
    <source>
        <dbReference type="ARBA" id="ARBA00072252"/>
    </source>
</evidence>
<dbReference type="Pfam" id="PF00664">
    <property type="entry name" value="ABC_membrane"/>
    <property type="match status" value="1"/>
</dbReference>
<keyword evidence="4 14" id="KW-0812">Transmembrane</keyword>
<evidence type="ECO:0000256" key="9">
    <source>
        <dbReference type="ARBA" id="ARBA00022989"/>
    </source>
</evidence>
<protein>
    <recommendedName>
        <fullName evidence="13">Cyclolysin secretion/processing ATP-binding protein CyaB</fullName>
    </recommendedName>
</protein>
<dbReference type="InterPro" id="IPR011527">
    <property type="entry name" value="ABC1_TM_dom"/>
</dbReference>
<dbReference type="Proteomes" id="UP000197424">
    <property type="component" value="Chromosome"/>
</dbReference>
<evidence type="ECO:0000256" key="6">
    <source>
        <dbReference type="ARBA" id="ARBA00022741"/>
    </source>
</evidence>
<dbReference type="PROSITE" id="PS50929">
    <property type="entry name" value="ABC_TM1F"/>
    <property type="match status" value="1"/>
</dbReference>
<evidence type="ECO:0000256" key="2">
    <source>
        <dbReference type="ARBA" id="ARBA00022448"/>
    </source>
</evidence>
<evidence type="ECO:0000256" key="1">
    <source>
        <dbReference type="ARBA" id="ARBA00004651"/>
    </source>
</evidence>
<evidence type="ECO:0000313" key="18">
    <source>
        <dbReference type="EMBL" id="ASJ24244.1"/>
    </source>
</evidence>
<dbReference type="EMBL" id="CP022115">
    <property type="protein sequence ID" value="ASJ24244.1"/>
    <property type="molecule type" value="Genomic_DNA"/>
</dbReference>
<dbReference type="AlphaFoldDB" id="A0A248LIG3"/>
<evidence type="ECO:0000256" key="7">
    <source>
        <dbReference type="ARBA" id="ARBA00022801"/>
    </source>
</evidence>
<dbReference type="GO" id="GO:0016887">
    <property type="term" value="F:ATP hydrolysis activity"/>
    <property type="evidence" value="ECO:0007669"/>
    <property type="project" value="InterPro"/>
</dbReference>
<dbReference type="Pfam" id="PF03412">
    <property type="entry name" value="Peptidase_C39"/>
    <property type="match status" value="1"/>
</dbReference>
<feature type="domain" description="ABC transmembrane type-1" evidence="16">
    <location>
        <begin position="174"/>
        <end position="452"/>
    </location>
</feature>
<dbReference type="GO" id="GO:0015421">
    <property type="term" value="F:ABC-type oligopeptide transporter activity"/>
    <property type="evidence" value="ECO:0007669"/>
    <property type="project" value="TreeGrafter"/>
</dbReference>
<reference evidence="19" key="1">
    <citation type="submission" date="2017-06" db="EMBL/GenBank/DDBJ databases">
        <title>Whole genome sequence of Laribacter hongkongensis LHGZ1.</title>
        <authorList>
            <person name="Chen D."/>
            <person name="Wu H."/>
            <person name="Chen J."/>
        </authorList>
    </citation>
    <scope>NUCLEOTIDE SEQUENCE [LARGE SCALE GENOMIC DNA]</scope>
    <source>
        <strain evidence="19">LHGZ1</strain>
    </source>
</reference>
<accession>A0A248LIG3</accession>
<dbReference type="InterPro" id="IPR027417">
    <property type="entry name" value="P-loop_NTPase"/>
</dbReference>
<dbReference type="CDD" id="cd03245">
    <property type="entry name" value="ABCC_bacteriocin_exporters"/>
    <property type="match status" value="1"/>
</dbReference>
<keyword evidence="7" id="KW-0378">Hydrolase</keyword>
<dbReference type="OrthoDB" id="8554730at2"/>
<dbReference type="PROSITE" id="PS50990">
    <property type="entry name" value="PEPTIDASE_C39"/>
    <property type="match status" value="1"/>
</dbReference>
<feature type="domain" description="Peptidase C39" evidence="17">
    <location>
        <begin position="16"/>
        <end position="138"/>
    </location>
</feature>
<dbReference type="GO" id="GO:0008233">
    <property type="term" value="F:peptidase activity"/>
    <property type="evidence" value="ECO:0007669"/>
    <property type="project" value="InterPro"/>
</dbReference>
<dbReference type="PROSITE" id="PS00211">
    <property type="entry name" value="ABC_TRANSPORTER_1"/>
    <property type="match status" value="1"/>
</dbReference>
<dbReference type="Gene3D" id="3.40.50.300">
    <property type="entry name" value="P-loop containing nucleotide triphosphate hydrolases"/>
    <property type="match status" value="1"/>
</dbReference>
<evidence type="ECO:0000259" key="16">
    <source>
        <dbReference type="PROSITE" id="PS50929"/>
    </source>
</evidence>
<evidence type="ECO:0000256" key="11">
    <source>
        <dbReference type="ARBA" id="ARBA00055355"/>
    </source>
</evidence>
<comment type="function">
    <text evidence="11">Involved in the export of calmodulin-sensitive adenylate cyclase-hemolysin (cyclolysin).</text>
</comment>
<evidence type="ECO:0000256" key="12">
    <source>
        <dbReference type="ARBA" id="ARBA00061173"/>
    </source>
</evidence>
<dbReference type="FunFam" id="3.40.50.300:FF:000299">
    <property type="entry name" value="ABC transporter ATP-binding protein/permease"/>
    <property type="match status" value="1"/>
</dbReference>
<keyword evidence="2" id="KW-0813">Transport</keyword>
<dbReference type="CDD" id="cd02421">
    <property type="entry name" value="Peptidase_C39_likeD"/>
    <property type="match status" value="1"/>
</dbReference>
<proteinExistence type="inferred from homology"/>
<dbReference type="GO" id="GO:0005524">
    <property type="term" value="F:ATP binding"/>
    <property type="evidence" value="ECO:0007669"/>
    <property type="project" value="UniProtKB-KW"/>
</dbReference>
<dbReference type="SUPFAM" id="SSF90123">
    <property type="entry name" value="ABC transporter transmembrane region"/>
    <property type="match status" value="1"/>
</dbReference>
<evidence type="ECO:0000256" key="8">
    <source>
        <dbReference type="ARBA" id="ARBA00022840"/>
    </source>
</evidence>
<dbReference type="Pfam" id="PF00005">
    <property type="entry name" value="ABC_tran"/>
    <property type="match status" value="1"/>
</dbReference>
<feature type="transmembrane region" description="Helical" evidence="14">
    <location>
        <begin position="174"/>
        <end position="196"/>
    </location>
</feature>
<evidence type="ECO:0000256" key="4">
    <source>
        <dbReference type="ARBA" id="ARBA00022692"/>
    </source>
</evidence>
<feature type="transmembrane region" description="Helical" evidence="14">
    <location>
        <begin position="208"/>
        <end position="225"/>
    </location>
</feature>
<evidence type="ECO:0000256" key="10">
    <source>
        <dbReference type="ARBA" id="ARBA00023136"/>
    </source>
</evidence>
<dbReference type="PANTHER" id="PTHR43394">
    <property type="entry name" value="ATP-DEPENDENT PERMEASE MDL1, MITOCHONDRIAL"/>
    <property type="match status" value="1"/>
</dbReference>
<keyword evidence="5" id="KW-0354">Hemolysis</keyword>
<keyword evidence="6" id="KW-0547">Nucleotide-binding</keyword>
<evidence type="ECO:0000256" key="5">
    <source>
        <dbReference type="ARBA" id="ARBA00022735"/>
    </source>
</evidence>
<dbReference type="InterPro" id="IPR036640">
    <property type="entry name" value="ABC1_TM_sf"/>
</dbReference>
<dbReference type="InterPro" id="IPR039421">
    <property type="entry name" value="Type_1_exporter"/>
</dbReference>
<dbReference type="PANTHER" id="PTHR43394:SF1">
    <property type="entry name" value="ATP-BINDING CASSETTE SUB-FAMILY B MEMBER 10, MITOCHONDRIAL"/>
    <property type="match status" value="1"/>
</dbReference>